<feature type="region of interest" description="Disordered" evidence="1">
    <location>
        <begin position="195"/>
        <end position="216"/>
    </location>
</feature>
<dbReference type="NCBIfam" id="NF038304">
    <property type="entry name" value="EPS_HpsC"/>
    <property type="match status" value="1"/>
</dbReference>
<reference evidence="3" key="1">
    <citation type="submission" date="2021-05" db="EMBL/GenBank/DDBJ databases">
        <authorList>
            <person name="Pietrasiak N."/>
            <person name="Ward R."/>
            <person name="Stajich J.E."/>
            <person name="Kurbessoian T."/>
        </authorList>
    </citation>
    <scope>NUCLEOTIDE SEQUENCE</scope>
    <source>
        <strain evidence="3">HA4357-MV3</strain>
    </source>
</reference>
<accession>A0A9E3H424</accession>
<proteinExistence type="predicted"/>
<feature type="compositionally biased region" description="Low complexity" evidence="1">
    <location>
        <begin position="195"/>
        <end position="207"/>
    </location>
</feature>
<gene>
    <name evidence="3" type="primary">hpsC</name>
    <name evidence="3" type="ORF">KME28_02665</name>
</gene>
<dbReference type="Pfam" id="PF07963">
    <property type="entry name" value="N_methyl"/>
    <property type="match status" value="1"/>
</dbReference>
<dbReference type="EMBL" id="JAHHHW010000024">
    <property type="protein sequence ID" value="MBW4430675.1"/>
    <property type="molecule type" value="Genomic_DNA"/>
</dbReference>
<name>A0A9E3H424_9NOST</name>
<dbReference type="AlphaFoldDB" id="A0A9E3H424"/>
<evidence type="ECO:0000313" key="3">
    <source>
        <dbReference type="EMBL" id="MBW4430675.1"/>
    </source>
</evidence>
<evidence type="ECO:0000256" key="2">
    <source>
        <dbReference type="SAM" id="Phobius"/>
    </source>
</evidence>
<comment type="caution">
    <text evidence="3">The sequence shown here is derived from an EMBL/GenBank/DDBJ whole genome shotgun (WGS) entry which is preliminary data.</text>
</comment>
<sequence length="334" mass="36517">MKNLIYFILSRFIKCSGINNKNGGFTLIELLVAMVLAVLVITPLMIFMINIMDTDQKQQAKATTEQEIQAAQDYISRDMEQAIYIYDSDGLTRNNNSTTITSSGIKDQIPPVKGAPNCNSSNTSNCTPVLVFWKREFVANSVGVTSKTDTTKDDGFTYSLVAYYLITNPSGTSPWSSSARIARFQIRGPVNLANADANNDNVTNDSNSNEKVDIGYNPPPLGANGAALKEKMNQWKTSLAATGSYTQRVETLIDYISTSGPLVTPCSTPKLIGTTTSGFFACVDANEILAQVYIRGNAFIRLKNNNSLSYSQANSAYFPSVSNRIQGRGFIYTK</sequence>
<dbReference type="InterPro" id="IPR012902">
    <property type="entry name" value="N_methyl_site"/>
</dbReference>
<keyword evidence="2" id="KW-0472">Membrane</keyword>
<keyword evidence="2" id="KW-1133">Transmembrane helix</keyword>
<feature type="transmembrane region" description="Helical" evidence="2">
    <location>
        <begin position="30"/>
        <end position="51"/>
    </location>
</feature>
<reference evidence="3" key="2">
    <citation type="journal article" date="2022" name="Microbiol. Resour. Announc.">
        <title>Metagenome Sequencing to Explore Phylogenomics of Terrestrial Cyanobacteria.</title>
        <authorList>
            <person name="Ward R.D."/>
            <person name="Stajich J.E."/>
            <person name="Johansen J.R."/>
            <person name="Huntemann M."/>
            <person name="Clum A."/>
            <person name="Foster B."/>
            <person name="Foster B."/>
            <person name="Roux S."/>
            <person name="Palaniappan K."/>
            <person name="Varghese N."/>
            <person name="Mukherjee S."/>
            <person name="Reddy T.B.K."/>
            <person name="Daum C."/>
            <person name="Copeland A."/>
            <person name="Chen I.A."/>
            <person name="Ivanova N.N."/>
            <person name="Kyrpides N.C."/>
            <person name="Shapiro N."/>
            <person name="Eloe-Fadrosh E.A."/>
            <person name="Pietrasiak N."/>
        </authorList>
    </citation>
    <scope>NUCLEOTIDE SEQUENCE</scope>
    <source>
        <strain evidence="3">HA4357-MV3</strain>
    </source>
</reference>
<keyword evidence="2" id="KW-0812">Transmembrane</keyword>
<dbReference type="Proteomes" id="UP000813215">
    <property type="component" value="Unassembled WGS sequence"/>
</dbReference>
<evidence type="ECO:0000256" key="1">
    <source>
        <dbReference type="SAM" id="MobiDB-lite"/>
    </source>
</evidence>
<dbReference type="InterPro" id="IPR045584">
    <property type="entry name" value="Pilin-like"/>
</dbReference>
<dbReference type="SUPFAM" id="SSF54523">
    <property type="entry name" value="Pili subunits"/>
    <property type="match status" value="1"/>
</dbReference>
<dbReference type="NCBIfam" id="TIGR02532">
    <property type="entry name" value="IV_pilin_GFxxxE"/>
    <property type="match status" value="1"/>
</dbReference>
<evidence type="ECO:0000313" key="4">
    <source>
        <dbReference type="Proteomes" id="UP000813215"/>
    </source>
</evidence>
<organism evidence="3 4">
    <name type="scientific">Pelatocladus maniniholoensis HA4357-MV3</name>
    <dbReference type="NCBI Taxonomy" id="1117104"/>
    <lineage>
        <taxon>Bacteria</taxon>
        <taxon>Bacillati</taxon>
        <taxon>Cyanobacteriota</taxon>
        <taxon>Cyanophyceae</taxon>
        <taxon>Nostocales</taxon>
        <taxon>Nostocaceae</taxon>
        <taxon>Pelatocladus</taxon>
    </lineage>
</organism>
<protein>
    <submittedName>
        <fullName evidence="3">Hormogonium polysaccharide secretion pseudopilin HpsC</fullName>
    </submittedName>
</protein>